<dbReference type="OrthoDB" id="9804434at2"/>
<dbReference type="GO" id="GO:0004349">
    <property type="term" value="F:glutamate 5-kinase activity"/>
    <property type="evidence" value="ECO:0007669"/>
    <property type="project" value="UniProtKB-UniRule"/>
</dbReference>
<feature type="domain" description="Aspartate/glutamate/uridylate kinase" evidence="9">
    <location>
        <begin position="11"/>
        <end position="243"/>
    </location>
</feature>
<dbReference type="InterPro" id="IPR005715">
    <property type="entry name" value="Glu_5kinase/COase_Synthase"/>
</dbReference>
<feature type="binding site" evidence="8">
    <location>
        <position position="55"/>
    </location>
    <ligand>
        <name>substrate</name>
    </ligand>
</feature>
<dbReference type="GO" id="GO:0005829">
    <property type="term" value="C:cytosol"/>
    <property type="evidence" value="ECO:0007669"/>
    <property type="project" value="TreeGrafter"/>
</dbReference>
<comment type="similarity">
    <text evidence="8">Belongs to the glutamate 5-kinase family.</text>
</comment>
<dbReference type="PIRSF" id="PIRSF000729">
    <property type="entry name" value="GK"/>
    <property type="match status" value="1"/>
</dbReference>
<reference evidence="11 13" key="3">
    <citation type="submission" date="2017-12" db="EMBL/GenBank/DDBJ databases">
        <title>Phylogenetic diversity of female urinary microbiome.</title>
        <authorList>
            <person name="Thomas-White K."/>
            <person name="Wolfe A.J."/>
        </authorList>
    </citation>
    <scope>NUCLEOTIDE SEQUENCE [LARGE SCALE GENOMIC DNA]</scope>
    <source>
        <strain evidence="11 13">UMB0139</strain>
    </source>
</reference>
<evidence type="ECO:0000313" key="13">
    <source>
        <dbReference type="Proteomes" id="UP000234239"/>
    </source>
</evidence>
<evidence type="ECO:0000256" key="3">
    <source>
        <dbReference type="ARBA" id="ARBA00022650"/>
    </source>
</evidence>
<evidence type="ECO:0000256" key="6">
    <source>
        <dbReference type="ARBA" id="ARBA00022777"/>
    </source>
</evidence>
<feature type="binding site" evidence="8">
    <location>
        <position position="15"/>
    </location>
    <ligand>
        <name>ATP</name>
        <dbReference type="ChEBI" id="CHEBI:30616"/>
    </ligand>
</feature>
<dbReference type="EC" id="2.7.2.11" evidence="8"/>
<dbReference type="PROSITE" id="PS00902">
    <property type="entry name" value="GLUTAMATE_5_KINASE"/>
    <property type="match status" value="1"/>
</dbReference>
<dbReference type="InterPro" id="IPR001048">
    <property type="entry name" value="Asp/Glu/Uridylate_kinase"/>
</dbReference>
<dbReference type="NCBIfam" id="TIGR01027">
    <property type="entry name" value="proB"/>
    <property type="match status" value="1"/>
</dbReference>
<keyword evidence="2 8" id="KW-0028">Amino-acid biosynthesis</keyword>
<sequence>MERQDLAHAQRLVFKIGTNSLLTDQNTIDYPRIDRLAFTLASLRQAGKEVVLVSSGAIGVGCVQQGIAQRPQAIPEQQALAALGQVTLMSIYSRFFAYYNQDVAQILLTRDVMDYPESLKNCRNSLEVLLAQKVIPVINENDAVAVDELDHQTRFGDNDTLSALVSNIVEADLLVLLTDVDGFYTADPHSDPQAQRISRLEGISQDNLDQAGGKGSSFSTGGMATKLKAGKLVLDQGRSMVIMGSQEPANIFKLLAGEDIGSLVSARQSSQKEEK</sequence>
<evidence type="ECO:0000256" key="4">
    <source>
        <dbReference type="ARBA" id="ARBA00022679"/>
    </source>
</evidence>
<accession>A0A0X8FCV9</accession>
<dbReference type="PRINTS" id="PR00474">
    <property type="entry name" value="GLU5KINASE"/>
</dbReference>
<dbReference type="FunFam" id="3.40.1160.10:FF:000018">
    <property type="entry name" value="Glutamate 5-kinase"/>
    <property type="match status" value="1"/>
</dbReference>
<evidence type="ECO:0000313" key="12">
    <source>
        <dbReference type="Proteomes" id="UP000069912"/>
    </source>
</evidence>
<organism evidence="10 12">
    <name type="scientific">Aerococcus sanguinicola</name>
    <dbReference type="NCBI Taxonomy" id="119206"/>
    <lineage>
        <taxon>Bacteria</taxon>
        <taxon>Bacillati</taxon>
        <taxon>Bacillota</taxon>
        <taxon>Bacilli</taxon>
        <taxon>Lactobacillales</taxon>
        <taxon>Aerococcaceae</taxon>
        <taxon>Aerococcus</taxon>
    </lineage>
</organism>
<evidence type="ECO:0000313" key="10">
    <source>
        <dbReference type="EMBL" id="AMB94933.1"/>
    </source>
</evidence>
<evidence type="ECO:0000256" key="8">
    <source>
        <dbReference type="HAMAP-Rule" id="MF_00456"/>
    </source>
</evidence>
<dbReference type="Proteomes" id="UP000069912">
    <property type="component" value="Chromosome"/>
</dbReference>
<dbReference type="Gene3D" id="3.40.1160.10">
    <property type="entry name" value="Acetylglutamate kinase-like"/>
    <property type="match status" value="1"/>
</dbReference>
<dbReference type="PANTHER" id="PTHR43654">
    <property type="entry name" value="GLUTAMATE 5-KINASE"/>
    <property type="match status" value="1"/>
</dbReference>
<evidence type="ECO:0000256" key="7">
    <source>
        <dbReference type="ARBA" id="ARBA00022840"/>
    </source>
</evidence>
<protein>
    <recommendedName>
        <fullName evidence="8">Glutamate 5-kinase</fullName>
        <ecNumber evidence="8">2.7.2.11</ecNumber>
    </recommendedName>
    <alternativeName>
        <fullName evidence="8">Gamma-glutamyl kinase</fullName>
        <shortName evidence="8">GK</shortName>
    </alternativeName>
</protein>
<dbReference type="UniPathway" id="UPA00098">
    <property type="reaction ID" value="UER00359"/>
</dbReference>
<feature type="binding site" evidence="8">
    <location>
        <begin position="178"/>
        <end position="179"/>
    </location>
    <ligand>
        <name>ATP</name>
        <dbReference type="ChEBI" id="CHEBI:30616"/>
    </ligand>
</feature>
<comment type="subcellular location">
    <subcellularLocation>
        <location evidence="8">Cytoplasm</location>
    </subcellularLocation>
</comment>
<evidence type="ECO:0000256" key="1">
    <source>
        <dbReference type="ARBA" id="ARBA00022490"/>
    </source>
</evidence>
<keyword evidence="5 8" id="KW-0547">Nucleotide-binding</keyword>
<keyword evidence="7 8" id="KW-0067">ATP-binding</keyword>
<reference evidence="10 12" key="1">
    <citation type="journal article" date="2016" name="Genome Announc.">
        <title>Complete Genome Sequences of Aerococcus christensenii CCUG 28831T, Aerococcus sanguinicola CCUG 43001T, Aerococcus urinae CCUG 36881T, Aerococcus urinaeequi CCUG 28094T, Aerococcus urinaehominis CCUG 42038 BT, and Aerococcus viridans CCUG 4311T.</title>
        <authorList>
            <person name="Carkaci D."/>
            <person name="Dargis R."/>
            <person name="Nielsen X.C."/>
            <person name="Skovgaard O."/>
            <person name="Fuursted K."/>
            <person name="Christensen J.J."/>
        </authorList>
    </citation>
    <scope>NUCLEOTIDE SEQUENCE [LARGE SCALE GENOMIC DNA]</scope>
    <source>
        <strain evidence="10 12">CCUG43001</strain>
    </source>
</reference>
<dbReference type="KEGG" id="asan:AWM72_02310"/>
<dbReference type="AlphaFoldDB" id="A0A0X8FCV9"/>
<feature type="binding site" evidence="8">
    <location>
        <position position="158"/>
    </location>
    <ligand>
        <name>substrate</name>
    </ligand>
</feature>
<gene>
    <name evidence="8 11" type="primary">proB</name>
    <name evidence="10" type="ORF">AWM72_02310</name>
    <name evidence="11" type="ORF">CYJ28_06785</name>
</gene>
<keyword evidence="6 8" id="KW-0418">Kinase</keyword>
<dbReference type="InterPro" id="IPR011529">
    <property type="entry name" value="Glu_5kinase"/>
</dbReference>
<comment type="pathway">
    <text evidence="8">Amino-acid biosynthesis; L-proline biosynthesis; L-glutamate 5-semialdehyde from L-glutamate: step 1/2.</text>
</comment>
<reference evidence="12" key="2">
    <citation type="submission" date="2016-01" db="EMBL/GenBank/DDBJ databases">
        <title>Six Aerococcus type strain genome sequencing and assembly using PacBio and Illumina Hiseq.</title>
        <authorList>
            <person name="Carkaci D."/>
            <person name="Dargis R."/>
            <person name="Nielsen X.C."/>
            <person name="Skovgaard O."/>
            <person name="Fuursted K."/>
            <person name="Christensen J.J."/>
        </authorList>
    </citation>
    <scope>NUCLEOTIDE SEQUENCE [LARGE SCALE GENOMIC DNA]</scope>
    <source>
        <strain evidence="12">CCUG43001</strain>
    </source>
</reference>
<comment type="catalytic activity">
    <reaction evidence="8">
        <text>L-glutamate + ATP = L-glutamyl 5-phosphate + ADP</text>
        <dbReference type="Rhea" id="RHEA:14877"/>
        <dbReference type="ChEBI" id="CHEBI:29985"/>
        <dbReference type="ChEBI" id="CHEBI:30616"/>
        <dbReference type="ChEBI" id="CHEBI:58274"/>
        <dbReference type="ChEBI" id="CHEBI:456216"/>
        <dbReference type="EC" id="2.7.2.11"/>
    </reaction>
</comment>
<keyword evidence="3 8" id="KW-0641">Proline biosynthesis</keyword>
<name>A0A0X8FCV9_9LACT</name>
<dbReference type="Pfam" id="PF00696">
    <property type="entry name" value="AA_kinase"/>
    <property type="match status" value="1"/>
</dbReference>
<evidence type="ECO:0000259" key="9">
    <source>
        <dbReference type="Pfam" id="PF00696"/>
    </source>
</evidence>
<evidence type="ECO:0000313" key="11">
    <source>
        <dbReference type="EMBL" id="PKZ21812.1"/>
    </source>
</evidence>
<dbReference type="InterPro" id="IPR036393">
    <property type="entry name" value="AceGlu_kinase-like_sf"/>
</dbReference>
<evidence type="ECO:0000256" key="2">
    <source>
        <dbReference type="ARBA" id="ARBA00022605"/>
    </source>
</evidence>
<dbReference type="EMBL" id="CP014160">
    <property type="protein sequence ID" value="AMB94933.1"/>
    <property type="molecule type" value="Genomic_DNA"/>
</dbReference>
<feature type="binding site" evidence="8">
    <location>
        <position position="142"/>
    </location>
    <ligand>
        <name>substrate</name>
    </ligand>
</feature>
<dbReference type="GO" id="GO:0055129">
    <property type="term" value="P:L-proline biosynthetic process"/>
    <property type="evidence" value="ECO:0007669"/>
    <property type="project" value="UniProtKB-UniRule"/>
</dbReference>
<feature type="binding site" evidence="8">
    <location>
        <begin position="220"/>
        <end position="226"/>
    </location>
    <ligand>
        <name>ATP</name>
        <dbReference type="ChEBI" id="CHEBI:30616"/>
    </ligand>
</feature>
<comment type="function">
    <text evidence="8">Catalyzes the transfer of a phosphate group to glutamate to form L-glutamate 5-phosphate.</text>
</comment>
<dbReference type="InterPro" id="IPR041739">
    <property type="entry name" value="G5K_ProB"/>
</dbReference>
<proteinExistence type="inferred from homology"/>
<dbReference type="GO" id="GO:0005524">
    <property type="term" value="F:ATP binding"/>
    <property type="evidence" value="ECO:0007669"/>
    <property type="project" value="UniProtKB-KW"/>
</dbReference>
<dbReference type="SUPFAM" id="SSF53633">
    <property type="entry name" value="Carbamate kinase-like"/>
    <property type="match status" value="1"/>
</dbReference>
<dbReference type="CDD" id="cd04242">
    <property type="entry name" value="AAK_G5K_ProB"/>
    <property type="match status" value="1"/>
</dbReference>
<dbReference type="Proteomes" id="UP000234239">
    <property type="component" value="Unassembled WGS sequence"/>
</dbReference>
<dbReference type="PANTHER" id="PTHR43654:SF1">
    <property type="entry name" value="ISOPENTENYL PHOSPHATE KINASE"/>
    <property type="match status" value="1"/>
</dbReference>
<keyword evidence="1 8" id="KW-0963">Cytoplasm</keyword>
<dbReference type="InterPro" id="IPR001057">
    <property type="entry name" value="Glu/AcGlu_kinase"/>
</dbReference>
<keyword evidence="4 8" id="KW-0808">Transferase</keyword>
<dbReference type="HAMAP" id="MF_00456">
    <property type="entry name" value="ProB"/>
    <property type="match status" value="1"/>
</dbReference>
<dbReference type="InterPro" id="IPR019797">
    <property type="entry name" value="Glutamate_5-kinase_CS"/>
</dbReference>
<evidence type="ECO:0000256" key="5">
    <source>
        <dbReference type="ARBA" id="ARBA00022741"/>
    </source>
</evidence>
<keyword evidence="12" id="KW-1185">Reference proteome</keyword>
<dbReference type="EMBL" id="PKGY01000003">
    <property type="protein sequence ID" value="PKZ21812.1"/>
    <property type="molecule type" value="Genomic_DNA"/>
</dbReference>